<gene>
    <name evidence="3" type="ORF">PGT21_014565</name>
    <name evidence="2" type="ORF">PGTUg99_007084</name>
</gene>
<dbReference type="Proteomes" id="UP000325313">
    <property type="component" value="Unassembled WGS sequence"/>
</dbReference>
<dbReference type="EMBL" id="VSWC01000080">
    <property type="protein sequence ID" value="KAA1092804.1"/>
    <property type="molecule type" value="Genomic_DNA"/>
</dbReference>
<evidence type="ECO:0000313" key="2">
    <source>
        <dbReference type="EMBL" id="KAA1064128.1"/>
    </source>
</evidence>
<evidence type="ECO:0000256" key="1">
    <source>
        <dbReference type="SAM" id="SignalP"/>
    </source>
</evidence>
<accession>A0A5B0LKG0</accession>
<dbReference type="OrthoDB" id="2495444at2759"/>
<reference evidence="4 5" key="1">
    <citation type="submission" date="2019-05" db="EMBL/GenBank/DDBJ databases">
        <title>Emergence of the Ug99 lineage of the wheat stem rust pathogen through somatic hybridization.</title>
        <authorList>
            <person name="Li F."/>
            <person name="Upadhyaya N.M."/>
            <person name="Sperschneider J."/>
            <person name="Matny O."/>
            <person name="Nguyen-Phuc H."/>
            <person name="Mago R."/>
            <person name="Raley C."/>
            <person name="Miller M.E."/>
            <person name="Silverstein K.A.T."/>
            <person name="Henningsen E."/>
            <person name="Hirsch C.D."/>
            <person name="Visser B."/>
            <person name="Pretorius Z.A."/>
            <person name="Steffenson B.J."/>
            <person name="Schwessinger B."/>
            <person name="Dodds P.N."/>
            <person name="Figueroa M."/>
        </authorList>
    </citation>
    <scope>NUCLEOTIDE SEQUENCE [LARGE SCALE GENOMIC DNA]</scope>
    <source>
        <strain evidence="3">21-0</strain>
        <strain evidence="2 5">Ug99</strain>
    </source>
</reference>
<dbReference type="EMBL" id="VDEP01000515">
    <property type="protein sequence ID" value="KAA1064128.1"/>
    <property type="molecule type" value="Genomic_DNA"/>
</dbReference>
<protein>
    <submittedName>
        <fullName evidence="2">Uncharacterized protein</fullName>
    </submittedName>
</protein>
<dbReference type="AlphaFoldDB" id="A0A5B0LKG0"/>
<name>A0A5B0LKG0_PUCGR</name>
<evidence type="ECO:0000313" key="3">
    <source>
        <dbReference type="EMBL" id="KAA1092804.1"/>
    </source>
</evidence>
<feature type="chain" id="PRO_5036136982" evidence="1">
    <location>
        <begin position="26"/>
        <end position="689"/>
    </location>
</feature>
<comment type="caution">
    <text evidence="2">The sequence shown here is derived from an EMBL/GenBank/DDBJ whole genome shotgun (WGS) entry which is preliminary data.</text>
</comment>
<keyword evidence="1" id="KW-0732">Signal</keyword>
<evidence type="ECO:0000313" key="5">
    <source>
        <dbReference type="Proteomes" id="UP000325313"/>
    </source>
</evidence>
<feature type="signal peptide" evidence="1">
    <location>
        <begin position="1"/>
        <end position="25"/>
    </location>
</feature>
<sequence length="689" mass="78595">MRRFDLLYLLLWLCMTDFLPQLAKAAFYPEYSLARFAGVDSESGGKHGFPSLAEHEGQLWQPGSVPPYYQPYDNSAAVTENFSIWEDPPSSWGGGLWEDSESRPPKQARLESFITPAQDQAYWVDNESRIVESSWDLRASDPMALHQHQKQAVDATPTGCCQQPVGVASTHAAREDPVNNQFEEMLSLDRPAILPTPLAQIESPRVPFQATLNKHRLPEYTQLAIRYVNKFQPALRRVFECQLDQEFWTGPAMMGAKFPESGMIIRARDPNDSTALVVPFGPSQKLHDIQSLSIALTELHIWIIHVHSVLWTKIVDARSVKADRQKLILWLFGEIFNPKQGLPVVGKVYLKNPLDRTFGIIQSWLIKYLLGRESVPTTSSAIVAIWSKNTQPEQWREKITFDHYFWARATILLKKDAAALPPTINPENSDHMVLKRKRINNEIPRKLQIGDFALIDMRYPAQYSSNTATLTWLTAPFLWKLPKTVDGLGKPIMENFSRIAGKELGGTRQIHKIFHKEGVALTHHKSDSVDQLRVRLWSAEKEDLTRLYSAGDKLKKLLISVEVCSSSILSHLVNTSKEPIESPPSQTAHFNWLARKLFDVEVLFPIFGKVQRSVVDSASEDTPPFDEVQIFLLKIFIDNKGLFKFFEAALALLGYWLKNENPSFWNQHLKSDEFYSKMIMSAIDRKFVR</sequence>
<proteinExistence type="predicted"/>
<keyword evidence="4" id="KW-1185">Reference proteome</keyword>
<dbReference type="Proteomes" id="UP000324748">
    <property type="component" value="Unassembled WGS sequence"/>
</dbReference>
<organism evidence="2 5">
    <name type="scientific">Puccinia graminis f. sp. tritici</name>
    <dbReference type="NCBI Taxonomy" id="56615"/>
    <lineage>
        <taxon>Eukaryota</taxon>
        <taxon>Fungi</taxon>
        <taxon>Dikarya</taxon>
        <taxon>Basidiomycota</taxon>
        <taxon>Pucciniomycotina</taxon>
        <taxon>Pucciniomycetes</taxon>
        <taxon>Pucciniales</taxon>
        <taxon>Pucciniaceae</taxon>
        <taxon>Puccinia</taxon>
    </lineage>
</organism>
<evidence type="ECO:0000313" key="4">
    <source>
        <dbReference type="Proteomes" id="UP000324748"/>
    </source>
</evidence>